<dbReference type="Proteomes" id="UP000027665">
    <property type="component" value="Unassembled WGS sequence"/>
</dbReference>
<dbReference type="SUPFAM" id="SSF55194">
    <property type="entry name" value="Ribosome recycling factor, RRF"/>
    <property type="match status" value="1"/>
</dbReference>
<comment type="similarity">
    <text evidence="2 5">Belongs to the RRF family.</text>
</comment>
<dbReference type="STRING" id="2754.EH55_07815"/>
<accession>A0A073J2E0</accession>
<protein>
    <recommendedName>
        <fullName evidence="5">Ribosome-recycling factor</fullName>
        <shortName evidence="5">RRF</shortName>
    </recommendedName>
    <alternativeName>
        <fullName evidence="5">Ribosome-releasing factor</fullName>
    </alternativeName>
</protein>
<dbReference type="EMBL" id="JMKI01000037">
    <property type="protein sequence ID" value="KEJ91867.1"/>
    <property type="molecule type" value="Genomic_DNA"/>
</dbReference>
<dbReference type="GO" id="GO:0043023">
    <property type="term" value="F:ribosomal large subunit binding"/>
    <property type="evidence" value="ECO:0007669"/>
    <property type="project" value="TreeGrafter"/>
</dbReference>
<evidence type="ECO:0000313" key="8">
    <source>
        <dbReference type="Proteomes" id="UP000027665"/>
    </source>
</evidence>
<evidence type="ECO:0000256" key="4">
    <source>
        <dbReference type="ARBA" id="ARBA00022917"/>
    </source>
</evidence>
<dbReference type="GeneID" id="90984147"/>
<dbReference type="AlphaFoldDB" id="A0A073J2E0"/>
<organism evidence="7 8">
    <name type="scientific">Synergistes jonesii</name>
    <dbReference type="NCBI Taxonomy" id="2754"/>
    <lineage>
        <taxon>Bacteria</taxon>
        <taxon>Thermotogati</taxon>
        <taxon>Synergistota</taxon>
        <taxon>Synergistia</taxon>
        <taxon>Synergistales</taxon>
        <taxon>Synergistaceae</taxon>
        <taxon>Synergistes</taxon>
    </lineage>
</organism>
<gene>
    <name evidence="5" type="primary">frr</name>
    <name evidence="7" type="ORF">EH55_07815</name>
</gene>
<dbReference type="PATRIC" id="fig|2754.20.peg.1066"/>
<evidence type="ECO:0000256" key="2">
    <source>
        <dbReference type="ARBA" id="ARBA00005912"/>
    </source>
</evidence>
<dbReference type="Pfam" id="PF01765">
    <property type="entry name" value="RRF"/>
    <property type="match status" value="1"/>
</dbReference>
<dbReference type="RefSeq" id="WP_037977271.1">
    <property type="nucleotide sequence ID" value="NZ_JAXDSK010000047.1"/>
</dbReference>
<evidence type="ECO:0000256" key="3">
    <source>
        <dbReference type="ARBA" id="ARBA00022490"/>
    </source>
</evidence>
<keyword evidence="8" id="KW-1185">Reference proteome</keyword>
<sequence length="185" mass="20961">MPQAILKELTSRCEKSIEYLKGSMLGIRTGRAHPALVEDIKVDYFGTPTPIKNMGSVNVPEARQIVITPWDRSAIKAIEKSIQASSLGITPQNDGESIRLNLPELTQQRRVELKKMVNKMAEEGRVAVRNIRRDTIEALKKLEKDSKITEDDLKKFQKEAQDKTDAFIKKIDAVLSDKEKEIMDK</sequence>
<evidence type="ECO:0000313" key="7">
    <source>
        <dbReference type="EMBL" id="KEJ91867.1"/>
    </source>
</evidence>
<dbReference type="InterPro" id="IPR002661">
    <property type="entry name" value="Ribosome_recyc_fac"/>
</dbReference>
<dbReference type="OrthoDB" id="9804006at2"/>
<dbReference type="InterPro" id="IPR036191">
    <property type="entry name" value="RRF_sf"/>
</dbReference>
<comment type="caution">
    <text evidence="7">The sequence shown here is derived from an EMBL/GenBank/DDBJ whole genome shotgun (WGS) entry which is preliminary data.</text>
</comment>
<dbReference type="FunFam" id="3.30.1360.40:FF:000001">
    <property type="entry name" value="Ribosome-recycling factor"/>
    <property type="match status" value="1"/>
</dbReference>
<evidence type="ECO:0000259" key="6">
    <source>
        <dbReference type="Pfam" id="PF01765"/>
    </source>
</evidence>
<keyword evidence="3 5" id="KW-0963">Cytoplasm</keyword>
<dbReference type="InterPro" id="IPR023584">
    <property type="entry name" value="Ribosome_recyc_fac_dom"/>
</dbReference>
<name>A0A073J2E0_9BACT</name>
<dbReference type="PANTHER" id="PTHR20982:SF3">
    <property type="entry name" value="MITOCHONDRIAL RIBOSOME RECYCLING FACTOR PSEUDO 1"/>
    <property type="match status" value="1"/>
</dbReference>
<evidence type="ECO:0000256" key="5">
    <source>
        <dbReference type="HAMAP-Rule" id="MF_00040"/>
    </source>
</evidence>
<dbReference type="NCBIfam" id="TIGR00496">
    <property type="entry name" value="frr"/>
    <property type="match status" value="1"/>
</dbReference>
<dbReference type="CDD" id="cd00520">
    <property type="entry name" value="RRF"/>
    <property type="match status" value="1"/>
</dbReference>
<comment type="function">
    <text evidence="5">Responsible for the release of ribosomes from messenger RNA at the termination of protein biosynthesis. May increase the efficiency of translation by recycling ribosomes from one round of translation to another.</text>
</comment>
<dbReference type="GO" id="GO:0006415">
    <property type="term" value="P:translational termination"/>
    <property type="evidence" value="ECO:0007669"/>
    <property type="project" value="UniProtKB-UniRule"/>
</dbReference>
<proteinExistence type="inferred from homology"/>
<feature type="domain" description="Ribosome recycling factor" evidence="6">
    <location>
        <begin position="22"/>
        <end position="183"/>
    </location>
</feature>
<evidence type="ECO:0000256" key="1">
    <source>
        <dbReference type="ARBA" id="ARBA00004496"/>
    </source>
</evidence>
<dbReference type="FunFam" id="1.10.132.20:FF:000001">
    <property type="entry name" value="Ribosome-recycling factor"/>
    <property type="match status" value="1"/>
</dbReference>
<dbReference type="Gene3D" id="1.10.132.20">
    <property type="entry name" value="Ribosome-recycling factor"/>
    <property type="match status" value="1"/>
</dbReference>
<dbReference type="GO" id="GO:0005737">
    <property type="term" value="C:cytoplasm"/>
    <property type="evidence" value="ECO:0007669"/>
    <property type="project" value="UniProtKB-SubCell"/>
</dbReference>
<dbReference type="PANTHER" id="PTHR20982">
    <property type="entry name" value="RIBOSOME RECYCLING FACTOR"/>
    <property type="match status" value="1"/>
</dbReference>
<keyword evidence="4 5" id="KW-0648">Protein biosynthesis</keyword>
<dbReference type="eggNOG" id="COG0233">
    <property type="taxonomic scope" value="Bacteria"/>
</dbReference>
<dbReference type="HAMAP" id="MF_00040">
    <property type="entry name" value="RRF"/>
    <property type="match status" value="1"/>
</dbReference>
<dbReference type="Gene3D" id="3.30.1360.40">
    <property type="match status" value="1"/>
</dbReference>
<comment type="subcellular location">
    <subcellularLocation>
        <location evidence="1 5">Cytoplasm</location>
    </subcellularLocation>
</comment>
<reference evidence="7 8" key="1">
    <citation type="submission" date="2014-04" db="EMBL/GenBank/DDBJ databases">
        <title>Draft Genome Sequence of Synergistes jonesii.</title>
        <authorList>
            <person name="Coil D.A."/>
            <person name="Eisen J.A."/>
            <person name="Holland-Moritz H.E."/>
        </authorList>
    </citation>
    <scope>NUCLEOTIDE SEQUENCE [LARGE SCALE GENOMIC DNA]</scope>
    <source>
        <strain evidence="7 8">78-1</strain>
    </source>
</reference>